<accession>A0A5J4TLV1</accession>
<feature type="non-terminal residue" evidence="1">
    <location>
        <position position="1"/>
    </location>
</feature>
<evidence type="ECO:0000313" key="1">
    <source>
        <dbReference type="EMBL" id="KAA6358511.1"/>
    </source>
</evidence>
<evidence type="ECO:0000313" key="2">
    <source>
        <dbReference type="Proteomes" id="UP000324800"/>
    </source>
</evidence>
<sequence length="302" mass="35028">HGELHDLMESAINDTPETIDEGVTQSVQLHSGYFLSMDKIKPAVIKAVSVTIVEPSCRMLRIKEVLKGGYYIRLDEDKVKQVYYARQNKMGHTVLAYIAPFFKLKHTNILGILRIEFDFAIEKETCVVNYDGVYKSITGYRFDKLIFDSNLKGYYIAWQEDSKVDNGKTVFIDRIKRGSQLRFVVPKGNYPNQHVLFHGGKLVIQAMTGIFYLHHAEFDTCTKDKPATHYLLRCDFMYLPKAEEIPYAFEYQRIYNIDERRLIVYTVIPIIKDEKPLGIQDMFPVPPKLLDRGAKTKRKKKV</sequence>
<dbReference type="EMBL" id="SNRW01029748">
    <property type="protein sequence ID" value="KAA6358511.1"/>
    <property type="molecule type" value="Genomic_DNA"/>
</dbReference>
<gene>
    <name evidence="1" type="ORF">EZS28_045962</name>
</gene>
<organism evidence="1 2">
    <name type="scientific">Streblomastix strix</name>
    <dbReference type="NCBI Taxonomy" id="222440"/>
    <lineage>
        <taxon>Eukaryota</taxon>
        <taxon>Metamonada</taxon>
        <taxon>Preaxostyla</taxon>
        <taxon>Oxymonadida</taxon>
        <taxon>Streblomastigidae</taxon>
        <taxon>Streblomastix</taxon>
    </lineage>
</organism>
<proteinExistence type="predicted"/>
<protein>
    <submittedName>
        <fullName evidence="1">Uncharacterized protein</fullName>
    </submittedName>
</protein>
<reference evidence="1 2" key="1">
    <citation type="submission" date="2019-03" db="EMBL/GenBank/DDBJ databases">
        <title>Single cell metagenomics reveals metabolic interactions within the superorganism composed of flagellate Streblomastix strix and complex community of Bacteroidetes bacteria on its surface.</title>
        <authorList>
            <person name="Treitli S.C."/>
            <person name="Kolisko M."/>
            <person name="Husnik F."/>
            <person name="Keeling P."/>
            <person name="Hampl V."/>
        </authorList>
    </citation>
    <scope>NUCLEOTIDE SEQUENCE [LARGE SCALE GENOMIC DNA]</scope>
    <source>
        <strain evidence="1">ST1C</strain>
    </source>
</reference>
<comment type="caution">
    <text evidence="1">The sequence shown here is derived from an EMBL/GenBank/DDBJ whole genome shotgun (WGS) entry which is preliminary data.</text>
</comment>
<name>A0A5J4TLV1_9EUKA</name>
<dbReference type="Proteomes" id="UP000324800">
    <property type="component" value="Unassembled WGS sequence"/>
</dbReference>
<dbReference type="AlphaFoldDB" id="A0A5J4TLV1"/>